<organism evidence="1 2">
    <name type="scientific">Fusarium globosum</name>
    <dbReference type="NCBI Taxonomy" id="78864"/>
    <lineage>
        <taxon>Eukaryota</taxon>
        <taxon>Fungi</taxon>
        <taxon>Dikarya</taxon>
        <taxon>Ascomycota</taxon>
        <taxon>Pezizomycotina</taxon>
        <taxon>Sordariomycetes</taxon>
        <taxon>Hypocreomycetidae</taxon>
        <taxon>Hypocreales</taxon>
        <taxon>Nectriaceae</taxon>
        <taxon>Fusarium</taxon>
        <taxon>Fusarium fujikuroi species complex</taxon>
    </lineage>
</organism>
<proteinExistence type="predicted"/>
<dbReference type="EMBL" id="JAAQPF010000184">
    <property type="protein sequence ID" value="KAF5711745.1"/>
    <property type="molecule type" value="Genomic_DNA"/>
</dbReference>
<evidence type="ECO:0000313" key="2">
    <source>
        <dbReference type="Proteomes" id="UP000532311"/>
    </source>
</evidence>
<dbReference type="InterPro" id="IPR014710">
    <property type="entry name" value="RmlC-like_jellyroll"/>
</dbReference>
<keyword evidence="2" id="KW-1185">Reference proteome</keyword>
<comment type="caution">
    <text evidence="1">The sequence shown here is derived from an EMBL/GenBank/DDBJ whole genome shotgun (WGS) entry which is preliminary data.</text>
</comment>
<protein>
    <submittedName>
        <fullName evidence="1">Quercetin 2,3-dioxygenase</fullName>
    </submittedName>
</protein>
<dbReference type="SUPFAM" id="SSF51182">
    <property type="entry name" value="RmlC-like cupins"/>
    <property type="match status" value="1"/>
</dbReference>
<gene>
    <name evidence="1" type="ORF">FGLOB1_4847</name>
</gene>
<dbReference type="GO" id="GO:0051213">
    <property type="term" value="F:dioxygenase activity"/>
    <property type="evidence" value="ECO:0007669"/>
    <property type="project" value="UniProtKB-KW"/>
</dbReference>
<keyword evidence="1" id="KW-0223">Dioxygenase</keyword>
<dbReference type="Gene3D" id="2.60.120.10">
    <property type="entry name" value="Jelly Rolls"/>
    <property type="match status" value="2"/>
</dbReference>
<name>A0A8H5YI57_9HYPO</name>
<accession>A0A8H5YI57</accession>
<dbReference type="Proteomes" id="UP000532311">
    <property type="component" value="Unassembled WGS sequence"/>
</dbReference>
<reference evidence="1 2" key="1">
    <citation type="submission" date="2020-05" db="EMBL/GenBank/DDBJ databases">
        <title>Identification and distribution of gene clusters putatively required for synthesis of sphingolipid metabolism inhibitors in phylogenetically diverse species of the filamentous fungus Fusarium.</title>
        <authorList>
            <person name="Kim H.-S."/>
            <person name="Busman M."/>
            <person name="Brown D.W."/>
            <person name="Divon H."/>
            <person name="Uhlig S."/>
            <person name="Proctor R.H."/>
        </authorList>
    </citation>
    <scope>NUCLEOTIDE SEQUENCE [LARGE SCALE GENOMIC DNA]</scope>
    <source>
        <strain evidence="1 2">NRRL 26131</strain>
    </source>
</reference>
<dbReference type="InterPro" id="IPR011051">
    <property type="entry name" value="RmlC_Cupin_sf"/>
</dbReference>
<sequence>MASTEYSAPETTPVWLQKLFIEVFSIITPAGFEHMFRALGEPYTGLIWPDADPERATEKLNSGVANAMTEFDVIPMQSTSSLSRSLGAVQKINCPAFRSRTFPITAQDLVLFSVEQLSVHTSPRLNLGTLTTWLPSKVLTSQVLFGGIRFPDVDHCFYVPDGILEVTVSDTDSLRMGPDEVAWLPAGTHLDIRSFSSYFKVFVYTQPGRLVDLLYAVG</sequence>
<dbReference type="AlphaFoldDB" id="A0A8H5YI57"/>
<evidence type="ECO:0000313" key="1">
    <source>
        <dbReference type="EMBL" id="KAF5711745.1"/>
    </source>
</evidence>
<keyword evidence="1" id="KW-0560">Oxidoreductase</keyword>